<feature type="region of interest" description="Disordered" evidence="1">
    <location>
        <begin position="92"/>
        <end position="111"/>
    </location>
</feature>
<dbReference type="AlphaFoldDB" id="W4N8M8"/>
<dbReference type="STRING" id="1435051.BMOU_0862"/>
<protein>
    <submittedName>
        <fullName evidence="2">Aminopeptidase</fullName>
    </submittedName>
</protein>
<dbReference type="RefSeq" id="WP_235143700.1">
    <property type="nucleotide sequence ID" value="NZ_AZMV01000004.1"/>
</dbReference>
<keyword evidence="3" id="KW-1185">Reference proteome</keyword>
<keyword evidence="2" id="KW-0378">Hydrolase</keyword>
<keyword evidence="2" id="KW-0645">Protease</keyword>
<evidence type="ECO:0000256" key="1">
    <source>
        <dbReference type="SAM" id="MobiDB-lite"/>
    </source>
</evidence>
<dbReference type="EMBL" id="AZMV01000004">
    <property type="protein sequence ID" value="ETY71374.1"/>
    <property type="molecule type" value="Genomic_DNA"/>
</dbReference>
<evidence type="ECO:0000313" key="2">
    <source>
        <dbReference type="EMBL" id="ETY71374.1"/>
    </source>
</evidence>
<name>W4N8M8_9BIFI</name>
<sequence>MTNSTIMQRREPVIWFEGTLMREPQSVGDGLTWLLETLPAVKGPTGKITIRARGGDHTANIRRNARKGTRLIIKGVAGDEGSGIDIDAISLAFGPSHDDRDRSTAEEATGR</sequence>
<dbReference type="Proteomes" id="UP000019155">
    <property type="component" value="Unassembled WGS sequence"/>
</dbReference>
<dbReference type="GeneID" id="97501329"/>
<evidence type="ECO:0000313" key="3">
    <source>
        <dbReference type="Proteomes" id="UP000019155"/>
    </source>
</evidence>
<accession>W4N8M8</accession>
<reference evidence="2 3" key="1">
    <citation type="journal article" date="2014" name="Genome Announc.">
        <title>The Genome Sequence of Bifidobacterium moukalabense DSM 27321 Highlights the Close Phylogenetic Relatedness with the Bifidobacterium dentium Taxon.</title>
        <authorList>
            <person name="Lugli G.A."/>
            <person name="Duranti S."/>
            <person name="Milani C."/>
            <person name="Turroni F."/>
            <person name="Viappiani A."/>
            <person name="Mangifesta M."/>
            <person name="van Sinderen D."/>
            <person name="Ventura M."/>
        </authorList>
    </citation>
    <scope>NUCLEOTIDE SEQUENCE [LARGE SCALE GENOMIC DNA]</scope>
    <source>
        <strain evidence="2 3">DSM 27321</strain>
    </source>
</reference>
<organism evidence="2 3">
    <name type="scientific">Bifidobacterium moukalabense DSM 27321</name>
    <dbReference type="NCBI Taxonomy" id="1435051"/>
    <lineage>
        <taxon>Bacteria</taxon>
        <taxon>Bacillati</taxon>
        <taxon>Actinomycetota</taxon>
        <taxon>Actinomycetes</taxon>
        <taxon>Bifidobacteriales</taxon>
        <taxon>Bifidobacteriaceae</taxon>
        <taxon>Bifidobacterium</taxon>
    </lineage>
</organism>
<dbReference type="PATRIC" id="fig|1435051.3.peg.853"/>
<dbReference type="eggNOG" id="ENOG503241Z">
    <property type="taxonomic scope" value="Bacteria"/>
</dbReference>
<comment type="caution">
    <text evidence="2">The sequence shown here is derived from an EMBL/GenBank/DDBJ whole genome shotgun (WGS) entry which is preliminary data.</text>
</comment>
<keyword evidence="2" id="KW-0031">Aminopeptidase</keyword>
<feature type="compositionally biased region" description="Basic and acidic residues" evidence="1">
    <location>
        <begin position="96"/>
        <end position="111"/>
    </location>
</feature>
<gene>
    <name evidence="2" type="ORF">BMOU_0862</name>
</gene>
<proteinExistence type="predicted"/>
<dbReference type="GO" id="GO:0004177">
    <property type="term" value="F:aminopeptidase activity"/>
    <property type="evidence" value="ECO:0007669"/>
    <property type="project" value="UniProtKB-KW"/>
</dbReference>